<dbReference type="PANTHER" id="PTHR14440">
    <property type="entry name" value="DNA-DIRECTED RNA POLYMERASE I SUBUNIT RPA49"/>
    <property type="match status" value="1"/>
</dbReference>
<dbReference type="GO" id="GO:0005730">
    <property type="term" value="C:nucleolus"/>
    <property type="evidence" value="ECO:0007669"/>
    <property type="project" value="UniProtKB-SubCell"/>
</dbReference>
<feature type="compositionally biased region" description="Acidic residues" evidence="6">
    <location>
        <begin position="149"/>
        <end position="159"/>
    </location>
</feature>
<accession>A0A3R7J337</accession>
<organism evidence="7 8">
    <name type="scientific">Aspergillus turcosus</name>
    <dbReference type="NCBI Taxonomy" id="1245748"/>
    <lineage>
        <taxon>Eukaryota</taxon>
        <taxon>Fungi</taxon>
        <taxon>Dikarya</taxon>
        <taxon>Ascomycota</taxon>
        <taxon>Pezizomycotina</taxon>
        <taxon>Eurotiomycetes</taxon>
        <taxon>Eurotiomycetidae</taxon>
        <taxon>Eurotiales</taxon>
        <taxon>Aspergillaceae</taxon>
        <taxon>Aspergillus</taxon>
        <taxon>Aspergillus subgen. Fumigati</taxon>
    </lineage>
</organism>
<feature type="region of interest" description="Disordered" evidence="6">
    <location>
        <begin position="416"/>
        <end position="436"/>
    </location>
</feature>
<comment type="caution">
    <text evidence="7">The sequence shown here is derived from an EMBL/GenBank/DDBJ whole genome shotgun (WGS) entry which is preliminary data.</text>
</comment>
<protein>
    <recommendedName>
        <fullName evidence="9">DNA-directed RNA polymerase I subunit rpa49</fullName>
    </recommendedName>
</protein>
<feature type="region of interest" description="Disordered" evidence="6">
    <location>
        <begin position="146"/>
        <end position="190"/>
    </location>
</feature>
<dbReference type="InterPro" id="IPR009668">
    <property type="entry name" value="RNA_pol-assoc_fac_A49-like"/>
</dbReference>
<dbReference type="Pfam" id="PF06870">
    <property type="entry name" value="RNA_pol_I_A49"/>
    <property type="match status" value="1"/>
</dbReference>
<reference evidence="7 8" key="1">
    <citation type="submission" date="2018-08" db="EMBL/GenBank/DDBJ databases">
        <title>Draft genome sequences of two Aspergillus turcosus clinical strains isolated from bronchoalveolar lavage fluid: one azole-susceptible and the other azole-resistant.</title>
        <authorList>
            <person name="Parent-Michaud M."/>
            <person name="Dufresne P.J."/>
            <person name="Fournier E."/>
            <person name="Martineau C."/>
            <person name="Moreira S."/>
            <person name="Perkins V."/>
            <person name="De Repentigny L."/>
            <person name="Dufresne S.F."/>
        </authorList>
    </citation>
    <scope>NUCLEOTIDE SEQUENCE [LARGE SCALE GENOMIC DNA]</scope>
    <source>
        <strain evidence="7">HMR AF 1038</strain>
    </source>
</reference>
<dbReference type="STRING" id="1245748.A0A3R7J337"/>
<feature type="region of interest" description="Disordered" evidence="6">
    <location>
        <begin position="323"/>
        <end position="373"/>
    </location>
</feature>
<feature type="compositionally biased region" description="Basic and acidic residues" evidence="6">
    <location>
        <begin position="1"/>
        <end position="18"/>
    </location>
</feature>
<evidence type="ECO:0000256" key="3">
    <source>
        <dbReference type="ARBA" id="ARBA00022478"/>
    </source>
</evidence>
<keyword evidence="5" id="KW-0539">Nucleus</keyword>
<evidence type="ECO:0000256" key="4">
    <source>
        <dbReference type="ARBA" id="ARBA00023163"/>
    </source>
</evidence>
<evidence type="ECO:0000313" key="8">
    <source>
        <dbReference type="Proteomes" id="UP000215289"/>
    </source>
</evidence>
<dbReference type="Proteomes" id="UP000215289">
    <property type="component" value="Unassembled WGS sequence"/>
</dbReference>
<keyword evidence="3" id="KW-0240">DNA-directed RNA polymerase</keyword>
<feature type="compositionally biased region" description="Polar residues" evidence="6">
    <location>
        <begin position="163"/>
        <end position="177"/>
    </location>
</feature>
<dbReference type="GO" id="GO:0003677">
    <property type="term" value="F:DNA binding"/>
    <property type="evidence" value="ECO:0007669"/>
    <property type="project" value="InterPro"/>
</dbReference>
<evidence type="ECO:0000256" key="1">
    <source>
        <dbReference type="ARBA" id="ARBA00004604"/>
    </source>
</evidence>
<name>A0A3R7J337_9EURO</name>
<dbReference type="EMBL" id="NIDN02000122">
    <property type="protein sequence ID" value="RLL96131.1"/>
    <property type="molecule type" value="Genomic_DNA"/>
</dbReference>
<dbReference type="AlphaFoldDB" id="A0A3R7J337"/>
<dbReference type="GO" id="GO:0006351">
    <property type="term" value="P:DNA-templated transcription"/>
    <property type="evidence" value="ECO:0007669"/>
    <property type="project" value="InterPro"/>
</dbReference>
<feature type="compositionally biased region" description="Low complexity" evidence="6">
    <location>
        <begin position="349"/>
        <end position="362"/>
    </location>
</feature>
<evidence type="ECO:0008006" key="9">
    <source>
        <dbReference type="Google" id="ProtNLM"/>
    </source>
</evidence>
<sequence>MPSDKVEKKRKRDSDRHERPNKKPALQLQDLPPLSASVVDEHSELAPVIITTPGVNAPRNLRFTPYLKARGNSSSSANRNKGIVSSELLLQSSEHPKLDFVGREAEEDADSQLKHYVAVVDPEKKTWQLVEVRKLTVRGAVRRMKPLTEEDEESSEEEEVKTMRTQRTELTNTFGTKQSRKAAQSMAENAQLSNAPAGAANAAESAILSSMPADAAADMASKAAAVQAQVQANKPIPQANLDATHPADVYPIDVLVPNGLATLRQLPGVKEWADTVSAGLPVATTSRYVSRRVEAVVKSGNTTHLQLLRFILLLLEFARSLRSGRDPKSSAGPGSKRPPPREDLRRILSSASGNVPSSSSSSTNHQTDSGALLPDPVIDAIRRKFAPQGSHLTKNDLTFLHTSICALSLHIPPQPAKDGGASSLGGNSPNELATDPADLRDDLRLESNTILQYFRELGCRIDKPRESEFAKWGIKGGKAEAAARRVARLKVPVEFPKVSRGGRR</sequence>
<evidence type="ECO:0000256" key="2">
    <source>
        <dbReference type="ARBA" id="ARBA00009430"/>
    </source>
</evidence>
<keyword evidence="8" id="KW-1185">Reference proteome</keyword>
<keyword evidence="4" id="KW-0804">Transcription</keyword>
<evidence type="ECO:0000313" key="7">
    <source>
        <dbReference type="EMBL" id="RLL96131.1"/>
    </source>
</evidence>
<dbReference type="GO" id="GO:0000428">
    <property type="term" value="C:DNA-directed RNA polymerase complex"/>
    <property type="evidence" value="ECO:0007669"/>
    <property type="project" value="UniProtKB-KW"/>
</dbReference>
<comment type="similarity">
    <text evidence="2">Belongs to the eukaryotic RPA49/POLR1E RNA polymerase subunit family.</text>
</comment>
<evidence type="ECO:0000256" key="6">
    <source>
        <dbReference type="SAM" id="MobiDB-lite"/>
    </source>
</evidence>
<dbReference type="OrthoDB" id="532500at2759"/>
<proteinExistence type="inferred from homology"/>
<feature type="region of interest" description="Disordered" evidence="6">
    <location>
        <begin position="1"/>
        <end position="35"/>
    </location>
</feature>
<comment type="subcellular location">
    <subcellularLocation>
        <location evidence="1">Nucleus</location>
        <location evidence="1">Nucleolus</location>
    </subcellularLocation>
</comment>
<evidence type="ECO:0000256" key="5">
    <source>
        <dbReference type="ARBA" id="ARBA00023242"/>
    </source>
</evidence>
<gene>
    <name evidence="7" type="ORF">CFD26_103380</name>
</gene>